<sequence>MLVGKYKLTSVIGEGAFGQVRLGTHVDTGLRVAVKVMDLDRVRKEGMSVHVRREISLLKKLDHPRVVRLVEVLKSSRNLFLVSALAEGGDLFDKMASQEAFDETAARRHFSQMLEGVSYCHSRGICHRDLKPENVLLDAEGNVQITDFGFSRTFLEEGAVLQMYTRCGTPNYIAPEVISGRGYRGPPADVWSLGVILYAIMAGSLPFDEESLPDLYAKIREGEFAFPRHFPSLARGLVSGMLTVAVDDRLTLEGVAAHPWMSSDARLSRARTG</sequence>
<keyword evidence="9" id="KW-1185">Reference proteome</keyword>
<dbReference type="InterPro" id="IPR017348">
    <property type="entry name" value="PIM1/2/3"/>
</dbReference>
<dbReference type="CDD" id="cd14003">
    <property type="entry name" value="STKc_AMPK-like"/>
    <property type="match status" value="1"/>
</dbReference>
<dbReference type="SUPFAM" id="SSF56112">
    <property type="entry name" value="Protein kinase-like (PK-like)"/>
    <property type="match status" value="1"/>
</dbReference>
<feature type="binding site" evidence="4">
    <location>
        <position position="90"/>
    </location>
    <ligand>
        <name>ATP</name>
        <dbReference type="ChEBI" id="CHEBI:30616"/>
    </ligand>
</feature>
<dbReference type="InterPro" id="IPR008271">
    <property type="entry name" value="Ser/Thr_kinase_AS"/>
</dbReference>
<dbReference type="PROSITE" id="PS50011">
    <property type="entry name" value="PROTEIN_KINASE_DOM"/>
    <property type="match status" value="1"/>
</dbReference>
<protein>
    <submittedName>
        <fullName evidence="8">Putative serine/threonine kinase</fullName>
    </submittedName>
</protein>
<comment type="caution">
    <text evidence="8">The sequence shown here is derived from an EMBL/GenBank/DDBJ whole genome shotgun (WGS) entry which is preliminary data.</text>
</comment>
<reference evidence="8" key="1">
    <citation type="submission" date="2021-02" db="EMBL/GenBank/DDBJ databases">
        <title>First Annotated Genome of the Yellow-green Alga Tribonema minus.</title>
        <authorList>
            <person name="Mahan K.M."/>
        </authorList>
    </citation>
    <scope>NUCLEOTIDE SEQUENCE</scope>
    <source>
        <strain evidence="8">UTEX B ZZ1240</strain>
    </source>
</reference>
<feature type="non-terminal residue" evidence="8">
    <location>
        <position position="273"/>
    </location>
</feature>
<dbReference type="GO" id="GO:0035556">
    <property type="term" value="P:intracellular signal transduction"/>
    <property type="evidence" value="ECO:0007669"/>
    <property type="project" value="TreeGrafter"/>
</dbReference>
<keyword evidence="6" id="KW-0723">Serine/threonine-protein kinase</keyword>
<dbReference type="Gene3D" id="1.10.510.10">
    <property type="entry name" value="Transferase(Phosphotransferase) domain 1"/>
    <property type="match status" value="1"/>
</dbReference>
<evidence type="ECO:0000313" key="8">
    <source>
        <dbReference type="EMBL" id="KAG5190064.1"/>
    </source>
</evidence>
<dbReference type="PANTHER" id="PTHR24346:SF75">
    <property type="entry name" value="AURORA KINASE"/>
    <property type="match status" value="1"/>
</dbReference>
<dbReference type="GO" id="GO:0004674">
    <property type="term" value="F:protein serine/threonine kinase activity"/>
    <property type="evidence" value="ECO:0007669"/>
    <property type="project" value="UniProtKB-KW"/>
</dbReference>
<evidence type="ECO:0000313" key="9">
    <source>
        <dbReference type="Proteomes" id="UP000664859"/>
    </source>
</evidence>
<dbReference type="FunFam" id="3.30.200.20:FF:000042">
    <property type="entry name" value="Aurora kinase A"/>
    <property type="match status" value="1"/>
</dbReference>
<feature type="binding site" evidence="5">
    <location>
        <position position="44"/>
    </location>
    <ligand>
        <name>ATP</name>
        <dbReference type="ChEBI" id="CHEBI:30616"/>
    </ligand>
</feature>
<dbReference type="FunFam" id="1.10.510.10:FF:000571">
    <property type="entry name" value="Maternal embryonic leucine zipper kinase"/>
    <property type="match status" value="1"/>
</dbReference>
<feature type="binding site" evidence="4">
    <location>
        <position position="35"/>
    </location>
    <ligand>
        <name>ATP</name>
        <dbReference type="ChEBI" id="CHEBI:30616"/>
    </ligand>
</feature>
<gene>
    <name evidence="8" type="ORF">JKP88DRAFT_176197</name>
</gene>
<dbReference type="PANTHER" id="PTHR24346">
    <property type="entry name" value="MAP/MICROTUBULE AFFINITY-REGULATING KINASE"/>
    <property type="match status" value="1"/>
</dbReference>
<comment type="similarity">
    <text evidence="6">Belongs to the protein kinase superfamily.</text>
</comment>
<accession>A0A835ZCW8</accession>
<evidence type="ECO:0000256" key="1">
    <source>
        <dbReference type="ARBA" id="ARBA00022741"/>
    </source>
</evidence>
<dbReference type="OrthoDB" id="193931at2759"/>
<dbReference type="Pfam" id="PF00069">
    <property type="entry name" value="Pkinase"/>
    <property type="match status" value="1"/>
</dbReference>
<evidence type="ECO:0000259" key="7">
    <source>
        <dbReference type="PROSITE" id="PS50011"/>
    </source>
</evidence>
<evidence type="ECO:0000256" key="2">
    <source>
        <dbReference type="ARBA" id="ARBA00022840"/>
    </source>
</evidence>
<feature type="domain" description="Protein kinase" evidence="7">
    <location>
        <begin position="6"/>
        <end position="261"/>
    </location>
</feature>
<organism evidence="8 9">
    <name type="scientific">Tribonema minus</name>
    <dbReference type="NCBI Taxonomy" id="303371"/>
    <lineage>
        <taxon>Eukaryota</taxon>
        <taxon>Sar</taxon>
        <taxon>Stramenopiles</taxon>
        <taxon>Ochrophyta</taxon>
        <taxon>PX clade</taxon>
        <taxon>Xanthophyceae</taxon>
        <taxon>Tribonematales</taxon>
        <taxon>Tribonemataceae</taxon>
        <taxon>Tribonema</taxon>
    </lineage>
</organism>
<dbReference type="AlphaFoldDB" id="A0A835ZCW8"/>
<keyword evidence="1 5" id="KW-0547">Nucleotide-binding</keyword>
<keyword evidence="8" id="KW-0418">Kinase</keyword>
<dbReference type="PIRSF" id="PIRSF037993">
    <property type="entry name" value="STPK_Pim-1"/>
    <property type="match status" value="1"/>
</dbReference>
<evidence type="ECO:0000256" key="5">
    <source>
        <dbReference type="PROSITE-ProRule" id="PRU10141"/>
    </source>
</evidence>
<dbReference type="EMBL" id="JAFCMP010000040">
    <property type="protein sequence ID" value="KAG5190064.1"/>
    <property type="molecule type" value="Genomic_DNA"/>
</dbReference>
<dbReference type="GO" id="GO:0005737">
    <property type="term" value="C:cytoplasm"/>
    <property type="evidence" value="ECO:0007669"/>
    <property type="project" value="TreeGrafter"/>
</dbReference>
<dbReference type="PROSITE" id="PS00108">
    <property type="entry name" value="PROTEIN_KINASE_ST"/>
    <property type="match status" value="1"/>
</dbReference>
<dbReference type="InterPro" id="IPR017441">
    <property type="entry name" value="Protein_kinase_ATP_BS"/>
</dbReference>
<dbReference type="InterPro" id="IPR000719">
    <property type="entry name" value="Prot_kinase_dom"/>
</dbReference>
<proteinExistence type="inferred from homology"/>
<dbReference type="InterPro" id="IPR011009">
    <property type="entry name" value="Kinase-like_dom_sf"/>
</dbReference>
<keyword evidence="2 4" id="KW-0067">ATP-binding</keyword>
<evidence type="ECO:0000256" key="6">
    <source>
        <dbReference type="RuleBase" id="RU000304"/>
    </source>
</evidence>
<dbReference type="PROSITE" id="PS00107">
    <property type="entry name" value="PROTEIN_KINASE_ATP"/>
    <property type="match status" value="1"/>
</dbReference>
<evidence type="ECO:0000256" key="3">
    <source>
        <dbReference type="PIRSR" id="PIRSR037993-1"/>
    </source>
</evidence>
<dbReference type="SMART" id="SM00220">
    <property type="entry name" value="S_TKc"/>
    <property type="match status" value="1"/>
</dbReference>
<feature type="active site" description="Proton acceptor" evidence="3">
    <location>
        <position position="129"/>
    </location>
</feature>
<evidence type="ECO:0000256" key="4">
    <source>
        <dbReference type="PIRSR" id="PIRSR037993-2"/>
    </source>
</evidence>
<name>A0A835ZCW8_9STRA</name>
<keyword evidence="8" id="KW-0808">Transferase</keyword>
<dbReference type="Proteomes" id="UP000664859">
    <property type="component" value="Unassembled WGS sequence"/>
</dbReference>
<dbReference type="GO" id="GO:0005524">
    <property type="term" value="F:ATP binding"/>
    <property type="evidence" value="ECO:0007669"/>
    <property type="project" value="UniProtKB-UniRule"/>
</dbReference>